<gene>
    <name evidence="2" type="ORF">UV8b_06175</name>
</gene>
<proteinExistence type="predicted"/>
<dbReference type="OrthoDB" id="185373at2759"/>
<name>A0A8E5HUN9_USTVR</name>
<reference evidence="2" key="1">
    <citation type="submission" date="2020-03" db="EMBL/GenBank/DDBJ databases">
        <title>A mixture of massive structural variations and highly conserved coding sequences in Ustilaginoidea virens genome.</title>
        <authorList>
            <person name="Zhang K."/>
            <person name="Zhao Z."/>
            <person name="Zhang Z."/>
            <person name="Li Y."/>
            <person name="Hsiang T."/>
            <person name="Sun W."/>
        </authorList>
    </citation>
    <scope>NUCLEOTIDE SEQUENCE</scope>
    <source>
        <strain evidence="2">UV-8b</strain>
    </source>
</reference>
<dbReference type="GeneID" id="66066952"/>
<keyword evidence="3" id="KW-1185">Reference proteome</keyword>
<dbReference type="AlphaFoldDB" id="A0A8E5HUN9"/>
<dbReference type="EMBL" id="CP072757">
    <property type="protein sequence ID" value="QUC21934.1"/>
    <property type="molecule type" value="Genomic_DNA"/>
</dbReference>
<protein>
    <recommendedName>
        <fullName evidence="4">Pentatricopeptide repeat protein</fullName>
    </recommendedName>
</protein>
<evidence type="ECO:0000256" key="1">
    <source>
        <dbReference type="SAM" id="MobiDB-lite"/>
    </source>
</evidence>
<sequence>MQSLWSRAGQASRCGCRFCSTTVGAVRQRAAGTRGRRNATIAEIFAACYSSVFATATLIDAVRKDGRRRELDRQLDEARRELHDLHHASPRQPAPETKPSDLSIHQMRSLWEVMKTIYRNRPFMKEIHKPPTVGASELIKCLKEQCYNAPGEGSLRAMRQTDYEQLENLAMADELNGQIGFREAQNQVQLLRESSSVEKLVHKLLDRAEIQDENSPAAASFDEARHLATNGFPKFTFRSMDPDRARTNTLALNQHIRALIGSKNMTLKEMIGRVCYNLLVSVHPPDMHTYNTLIVAFDKAGRHGFSDAIVHSFFHQRLLKPTPSTFTAILNHFKATNNHGRFLRAIACITGVDQLTGGKVRRRHMSDIERNATLQSWAADTTLRTHTGHWVWEHVPLDLHLVEAVLGGLLHFKLFDDAATFFVTCMRTGVALSSRLIKQVFDECLAALDWRAAVGLVRGLADGQDMWQALLAREDDTTVAYLAEKALALVDLCGLNDFSQEPSRRALAGLDISGPNLQQLSESLAKFNHALPAASSHRFPGPNSRQGADAVSKSKSRLLQLESLWKECDLVIKTTMSIESKLLYADFSPSFRSSMAQLIATKALDRSMELAHECRVALSSGGNLPPSTASCIIMGI</sequence>
<evidence type="ECO:0008006" key="4">
    <source>
        <dbReference type="Google" id="ProtNLM"/>
    </source>
</evidence>
<dbReference type="Proteomes" id="UP000027002">
    <property type="component" value="Chromosome 5"/>
</dbReference>
<accession>A0A8E5HUN9</accession>
<organism evidence="2 3">
    <name type="scientific">Ustilaginoidea virens</name>
    <name type="common">Rice false smut fungus</name>
    <name type="synonym">Villosiclava virens</name>
    <dbReference type="NCBI Taxonomy" id="1159556"/>
    <lineage>
        <taxon>Eukaryota</taxon>
        <taxon>Fungi</taxon>
        <taxon>Dikarya</taxon>
        <taxon>Ascomycota</taxon>
        <taxon>Pezizomycotina</taxon>
        <taxon>Sordariomycetes</taxon>
        <taxon>Hypocreomycetidae</taxon>
        <taxon>Hypocreales</taxon>
        <taxon>Clavicipitaceae</taxon>
        <taxon>Ustilaginoidea</taxon>
    </lineage>
</organism>
<evidence type="ECO:0000313" key="2">
    <source>
        <dbReference type="EMBL" id="QUC21934.1"/>
    </source>
</evidence>
<feature type="region of interest" description="Disordered" evidence="1">
    <location>
        <begin position="83"/>
        <end position="102"/>
    </location>
</feature>
<evidence type="ECO:0000313" key="3">
    <source>
        <dbReference type="Proteomes" id="UP000027002"/>
    </source>
</evidence>
<dbReference type="RefSeq" id="XP_042999607.1">
    <property type="nucleotide sequence ID" value="XM_043143672.1"/>
</dbReference>
<dbReference type="KEGG" id="uvi:66066952"/>